<gene>
    <name evidence="8" type="ORF">SODALDRAFT_116334</name>
</gene>
<protein>
    <recommendedName>
        <fullName evidence="6">Annexin</fullName>
    </recommendedName>
</protein>
<keyword evidence="9" id="KW-1185">Reference proteome</keyword>
<keyword evidence="4 6" id="KW-0041">Annexin</keyword>
<dbReference type="InterPro" id="IPR037104">
    <property type="entry name" value="Annexin_sf"/>
</dbReference>
<dbReference type="OrthoDB" id="37886at2759"/>
<dbReference type="InterPro" id="IPR018252">
    <property type="entry name" value="Annexin_repeat_CS"/>
</dbReference>
<dbReference type="InterPro" id="IPR001464">
    <property type="entry name" value="Annexin"/>
</dbReference>
<dbReference type="SMART" id="SM00335">
    <property type="entry name" value="ANX"/>
    <property type="match status" value="4"/>
</dbReference>
<dbReference type="Proteomes" id="UP000272025">
    <property type="component" value="Unassembled WGS sequence"/>
</dbReference>
<feature type="region of interest" description="Disordered" evidence="7">
    <location>
        <begin position="1"/>
        <end position="137"/>
    </location>
</feature>
<dbReference type="PANTHER" id="PTHR10502:SF102">
    <property type="entry name" value="ANNEXIN B11"/>
    <property type="match status" value="1"/>
</dbReference>
<dbReference type="SUPFAM" id="SSF47874">
    <property type="entry name" value="Annexin"/>
    <property type="match status" value="1"/>
</dbReference>
<dbReference type="PROSITE" id="PS51897">
    <property type="entry name" value="ANNEXIN_2"/>
    <property type="match status" value="3"/>
</dbReference>
<organism evidence="8 9">
    <name type="scientific">Sodiomyces alkalinus (strain CBS 110278 / VKM F-3762 / F11)</name>
    <name type="common">Alkaliphilic filamentous fungus</name>
    <dbReference type="NCBI Taxonomy" id="1314773"/>
    <lineage>
        <taxon>Eukaryota</taxon>
        <taxon>Fungi</taxon>
        <taxon>Dikarya</taxon>
        <taxon>Ascomycota</taxon>
        <taxon>Pezizomycotina</taxon>
        <taxon>Sordariomycetes</taxon>
        <taxon>Hypocreomycetidae</taxon>
        <taxon>Glomerellales</taxon>
        <taxon>Plectosphaerellaceae</taxon>
        <taxon>Sodiomyces</taxon>
    </lineage>
</organism>
<evidence type="ECO:0000256" key="4">
    <source>
        <dbReference type="ARBA" id="ARBA00023216"/>
    </source>
</evidence>
<name>A0A3N2Q3H7_SODAK</name>
<dbReference type="PROSITE" id="PS00223">
    <property type="entry name" value="ANNEXIN_1"/>
    <property type="match status" value="2"/>
</dbReference>
<keyword evidence="3 6" id="KW-0106">Calcium</keyword>
<evidence type="ECO:0000256" key="5">
    <source>
        <dbReference type="ARBA" id="ARBA00023302"/>
    </source>
</evidence>
<dbReference type="GO" id="GO:0001786">
    <property type="term" value="F:phosphatidylserine binding"/>
    <property type="evidence" value="ECO:0007669"/>
    <property type="project" value="TreeGrafter"/>
</dbReference>
<feature type="compositionally biased region" description="Pro residues" evidence="7">
    <location>
        <begin position="89"/>
        <end position="107"/>
    </location>
</feature>
<evidence type="ECO:0000256" key="7">
    <source>
        <dbReference type="SAM" id="MobiDB-lite"/>
    </source>
</evidence>
<comment type="similarity">
    <text evidence="1 6">Belongs to the annexin family.</text>
</comment>
<dbReference type="EMBL" id="ML119052">
    <property type="protein sequence ID" value="ROT41310.1"/>
    <property type="molecule type" value="Genomic_DNA"/>
</dbReference>
<dbReference type="GO" id="GO:0005509">
    <property type="term" value="F:calcium ion binding"/>
    <property type="evidence" value="ECO:0007669"/>
    <property type="project" value="InterPro"/>
</dbReference>
<dbReference type="GO" id="GO:0005634">
    <property type="term" value="C:nucleus"/>
    <property type="evidence" value="ECO:0007669"/>
    <property type="project" value="TreeGrafter"/>
</dbReference>
<accession>A0A3N2Q3H7</accession>
<keyword evidence="2 6" id="KW-0677">Repeat</keyword>
<evidence type="ECO:0000313" key="9">
    <source>
        <dbReference type="Proteomes" id="UP000272025"/>
    </source>
</evidence>
<keyword evidence="5 6" id="KW-0111">Calcium/phospholipid-binding</keyword>
<reference evidence="8 9" key="1">
    <citation type="journal article" date="2018" name="Mol. Ecol.">
        <title>The obligate alkalophilic soda-lake fungus Sodiomyces alkalinus has shifted to a protein diet.</title>
        <authorList>
            <person name="Grum-Grzhimaylo A.A."/>
            <person name="Falkoski D.L."/>
            <person name="van den Heuvel J."/>
            <person name="Valero-Jimenez C.A."/>
            <person name="Min B."/>
            <person name="Choi I.G."/>
            <person name="Lipzen A."/>
            <person name="Daum C.G."/>
            <person name="Aanen D.K."/>
            <person name="Tsang A."/>
            <person name="Henrissat B."/>
            <person name="Bilanenko E.N."/>
            <person name="de Vries R.P."/>
            <person name="van Kan J.A.L."/>
            <person name="Grigoriev I.V."/>
            <person name="Debets A.J.M."/>
        </authorList>
    </citation>
    <scope>NUCLEOTIDE SEQUENCE [LARGE SCALE GENOMIC DNA]</scope>
    <source>
        <strain evidence="8 9">F11</strain>
    </source>
</reference>
<dbReference type="InterPro" id="IPR009117">
    <property type="entry name" value="ANX14"/>
</dbReference>
<sequence>MSYPYPNQGYGPYPPQQGQYPPTQSYQQGAYPSNQGYQQGAHPPSPYGAPPPAQPHAHGYPPPGPPPGQYGGPPPTTPYNQPQNYGQPSPAPQPPGYYGTPQPPPTQQYPQYGAPPSGPPVPPTPPSIGYSPRQPIQWNADPDAAAARAAMKGFGTDEKNLIRCLATRDPLQIMEINASFERQFRRNLEADIKSETSGWFREGLVSIVRGPLWSDVQNLRAALDGPGTKELVLNDILLGRSNADLRAIKDAYSTAFRRSLEEDVRGDLSMKTKRHFDMVLSATRAEDAAPVDPAQVENDVMDLYRATEGKLGTDEMIVCSILTSRNDNQIRAIAHAYGRKFMKSLEQVIKSEFSGHMEDALLYQLRHGMDKYMHATELLEDSMKGLGTKDHLLVSRVVRFHWDKNFLANVVAAYQQKYGNTLAKRIHGETSGDYRLLMLACIGERV</sequence>
<dbReference type="Gene3D" id="1.10.220.10">
    <property type="entry name" value="Annexin"/>
    <property type="match status" value="4"/>
</dbReference>
<feature type="compositionally biased region" description="Low complexity" evidence="7">
    <location>
        <begin position="1"/>
        <end position="29"/>
    </location>
</feature>
<dbReference type="GO" id="GO:0005544">
    <property type="term" value="F:calcium-dependent phospholipid binding"/>
    <property type="evidence" value="ECO:0007669"/>
    <property type="project" value="UniProtKB-KW"/>
</dbReference>
<dbReference type="RefSeq" id="XP_028469116.1">
    <property type="nucleotide sequence ID" value="XM_028606593.1"/>
</dbReference>
<dbReference type="PRINTS" id="PR00196">
    <property type="entry name" value="ANNEXIN"/>
</dbReference>
<dbReference type="GeneID" id="39575071"/>
<evidence type="ECO:0000256" key="2">
    <source>
        <dbReference type="ARBA" id="ARBA00022737"/>
    </source>
</evidence>
<dbReference type="GO" id="GO:0005737">
    <property type="term" value="C:cytoplasm"/>
    <property type="evidence" value="ECO:0007669"/>
    <property type="project" value="TreeGrafter"/>
</dbReference>
<evidence type="ECO:0000256" key="1">
    <source>
        <dbReference type="ARBA" id="ARBA00007831"/>
    </source>
</evidence>
<feature type="compositionally biased region" description="Pro residues" evidence="7">
    <location>
        <begin position="116"/>
        <end position="126"/>
    </location>
</feature>
<dbReference type="GO" id="GO:0005886">
    <property type="term" value="C:plasma membrane"/>
    <property type="evidence" value="ECO:0007669"/>
    <property type="project" value="TreeGrafter"/>
</dbReference>
<feature type="compositionally biased region" description="Pro residues" evidence="7">
    <location>
        <begin position="43"/>
        <end position="77"/>
    </location>
</feature>
<dbReference type="PRINTS" id="PR01813">
    <property type="entry name" value="ANNEXINFUNGI"/>
</dbReference>
<evidence type="ECO:0000256" key="3">
    <source>
        <dbReference type="ARBA" id="ARBA00022837"/>
    </source>
</evidence>
<evidence type="ECO:0000313" key="8">
    <source>
        <dbReference type="EMBL" id="ROT41310.1"/>
    </source>
</evidence>
<evidence type="ECO:0000256" key="6">
    <source>
        <dbReference type="RuleBase" id="RU003540"/>
    </source>
</evidence>
<comment type="domain">
    <text evidence="6">A pair of annexin repeats may form one binding site for calcium and phospholipid.</text>
</comment>
<dbReference type="InterPro" id="IPR018502">
    <property type="entry name" value="Annexin_repeat"/>
</dbReference>
<dbReference type="GO" id="GO:0012506">
    <property type="term" value="C:vesicle membrane"/>
    <property type="evidence" value="ECO:0007669"/>
    <property type="project" value="TreeGrafter"/>
</dbReference>
<dbReference type="Pfam" id="PF00191">
    <property type="entry name" value="Annexin"/>
    <property type="match status" value="4"/>
</dbReference>
<dbReference type="STRING" id="1314773.A0A3N2Q3H7"/>
<dbReference type="PANTHER" id="PTHR10502">
    <property type="entry name" value="ANNEXIN"/>
    <property type="match status" value="1"/>
</dbReference>
<dbReference type="FunFam" id="1.10.220.10:FF:000005">
    <property type="entry name" value="Annexin"/>
    <property type="match status" value="1"/>
</dbReference>
<dbReference type="AlphaFoldDB" id="A0A3N2Q3H7"/>
<dbReference type="FunFam" id="1.10.220.10:FF:000002">
    <property type="entry name" value="Annexin"/>
    <property type="match status" value="1"/>
</dbReference>
<proteinExistence type="inferred from homology"/>